<sequence>MTLSSYSLLTILISTLVTASIPYSVTPDSRSLDREWTRRRSRYAQIDTNQRHYAITNIPLSCELRQCLPGPSPLTRPSL</sequence>
<accession>A0AAD8US97</accession>
<protein>
    <recommendedName>
        <fullName evidence="4">Secreted protein</fullName>
    </recommendedName>
</protein>
<organism evidence="2 3">
    <name type="scientific">Glomerella acutata</name>
    <name type="common">Colletotrichum acutatum</name>
    <dbReference type="NCBI Taxonomy" id="27357"/>
    <lineage>
        <taxon>Eukaryota</taxon>
        <taxon>Fungi</taxon>
        <taxon>Dikarya</taxon>
        <taxon>Ascomycota</taxon>
        <taxon>Pezizomycotina</taxon>
        <taxon>Sordariomycetes</taxon>
        <taxon>Hypocreomycetidae</taxon>
        <taxon>Glomerellales</taxon>
        <taxon>Glomerellaceae</taxon>
        <taxon>Colletotrichum</taxon>
        <taxon>Colletotrichum acutatum species complex</taxon>
    </lineage>
</organism>
<dbReference type="RefSeq" id="XP_060366426.1">
    <property type="nucleotide sequence ID" value="XM_060507978.1"/>
</dbReference>
<comment type="caution">
    <text evidence="2">The sequence shown here is derived from an EMBL/GenBank/DDBJ whole genome shotgun (WGS) entry which is preliminary data.</text>
</comment>
<keyword evidence="1" id="KW-0732">Signal</keyword>
<feature type="chain" id="PRO_5042295634" description="Secreted protein" evidence="1">
    <location>
        <begin position="20"/>
        <end position="79"/>
    </location>
</feature>
<evidence type="ECO:0000313" key="2">
    <source>
        <dbReference type="EMBL" id="KAK1726371.1"/>
    </source>
</evidence>
<evidence type="ECO:0008006" key="4">
    <source>
        <dbReference type="Google" id="ProtNLM"/>
    </source>
</evidence>
<gene>
    <name evidence="2" type="ORF">BDZ83DRAFT_616444</name>
</gene>
<dbReference type="GeneID" id="85391877"/>
<dbReference type="AlphaFoldDB" id="A0AAD8US97"/>
<dbReference type="Proteomes" id="UP001244207">
    <property type="component" value="Unassembled WGS sequence"/>
</dbReference>
<evidence type="ECO:0000313" key="3">
    <source>
        <dbReference type="Proteomes" id="UP001244207"/>
    </source>
</evidence>
<keyword evidence="3" id="KW-1185">Reference proteome</keyword>
<feature type="signal peptide" evidence="1">
    <location>
        <begin position="1"/>
        <end position="19"/>
    </location>
</feature>
<name>A0AAD8US97_GLOAC</name>
<evidence type="ECO:0000256" key="1">
    <source>
        <dbReference type="SAM" id="SignalP"/>
    </source>
</evidence>
<proteinExistence type="predicted"/>
<reference evidence="2" key="1">
    <citation type="submission" date="2021-12" db="EMBL/GenBank/DDBJ databases">
        <title>Comparative genomics, transcriptomics and evolutionary studies reveal genomic signatures of adaptation to plant cell wall in hemibiotrophic fungi.</title>
        <authorList>
            <consortium name="DOE Joint Genome Institute"/>
            <person name="Baroncelli R."/>
            <person name="Diaz J.F."/>
            <person name="Benocci T."/>
            <person name="Peng M."/>
            <person name="Battaglia E."/>
            <person name="Haridas S."/>
            <person name="Andreopoulos W."/>
            <person name="Labutti K."/>
            <person name="Pangilinan J."/>
            <person name="Floch G.L."/>
            <person name="Makela M.R."/>
            <person name="Henrissat B."/>
            <person name="Grigoriev I.V."/>
            <person name="Crouch J.A."/>
            <person name="De Vries R.P."/>
            <person name="Sukno S.A."/>
            <person name="Thon M.R."/>
        </authorList>
    </citation>
    <scope>NUCLEOTIDE SEQUENCE</scope>
    <source>
        <strain evidence="2">CBS 112980</strain>
    </source>
</reference>
<dbReference type="EMBL" id="JAHMHS010000033">
    <property type="protein sequence ID" value="KAK1726371.1"/>
    <property type="molecule type" value="Genomic_DNA"/>
</dbReference>